<dbReference type="EnsemblPlants" id="QL11p039067:mrna">
    <property type="protein sequence ID" value="QL11p039067:mrna"/>
    <property type="gene ID" value="QL11p039067"/>
</dbReference>
<proteinExistence type="predicted"/>
<dbReference type="PANTHER" id="PTHR46168:SF8">
    <property type="entry name" value="ARMADILLO REPEAT ONLY 1"/>
    <property type="match status" value="1"/>
</dbReference>
<dbReference type="InterPro" id="IPR044730">
    <property type="entry name" value="RNase_H-like_dom_plant"/>
</dbReference>
<dbReference type="InParanoid" id="A0A7N2MYV3"/>
<dbReference type="InterPro" id="IPR036397">
    <property type="entry name" value="RNaseH_sf"/>
</dbReference>
<dbReference type="Gene3D" id="1.25.10.10">
    <property type="entry name" value="Leucine-rich Repeat Variant"/>
    <property type="match status" value="1"/>
</dbReference>
<evidence type="ECO:0000313" key="3">
    <source>
        <dbReference type="Proteomes" id="UP000594261"/>
    </source>
</evidence>
<dbReference type="Gramene" id="QL11p039067:mrna">
    <property type="protein sequence ID" value="QL11p039067:mrna"/>
    <property type="gene ID" value="QL11p039067"/>
</dbReference>
<feature type="domain" description="RNase H type-1" evidence="1">
    <location>
        <begin position="31"/>
        <end position="110"/>
    </location>
</feature>
<organism evidence="2 3">
    <name type="scientific">Quercus lobata</name>
    <name type="common">Valley oak</name>
    <dbReference type="NCBI Taxonomy" id="97700"/>
    <lineage>
        <taxon>Eukaryota</taxon>
        <taxon>Viridiplantae</taxon>
        <taxon>Streptophyta</taxon>
        <taxon>Embryophyta</taxon>
        <taxon>Tracheophyta</taxon>
        <taxon>Spermatophyta</taxon>
        <taxon>Magnoliopsida</taxon>
        <taxon>eudicotyledons</taxon>
        <taxon>Gunneridae</taxon>
        <taxon>Pentapetalae</taxon>
        <taxon>rosids</taxon>
        <taxon>fabids</taxon>
        <taxon>Fagales</taxon>
        <taxon>Fagaceae</taxon>
        <taxon>Quercus</taxon>
    </lineage>
</organism>
<keyword evidence="3" id="KW-1185">Reference proteome</keyword>
<accession>A0A7N2MYV3</accession>
<protein>
    <recommendedName>
        <fullName evidence="1">RNase H type-1 domain-containing protein</fullName>
    </recommendedName>
</protein>
<dbReference type="Pfam" id="PF13456">
    <property type="entry name" value="RVT_3"/>
    <property type="match status" value="1"/>
</dbReference>
<dbReference type="InterPro" id="IPR016024">
    <property type="entry name" value="ARM-type_fold"/>
</dbReference>
<dbReference type="GO" id="GO:0004523">
    <property type="term" value="F:RNA-DNA hybrid ribonuclease activity"/>
    <property type="evidence" value="ECO:0007669"/>
    <property type="project" value="InterPro"/>
</dbReference>
<dbReference type="InterPro" id="IPR002156">
    <property type="entry name" value="RNaseH_domain"/>
</dbReference>
<dbReference type="Proteomes" id="UP000594261">
    <property type="component" value="Chromosome 11"/>
</dbReference>
<dbReference type="CDD" id="cd06222">
    <property type="entry name" value="RNase_H_like"/>
    <property type="match status" value="1"/>
</dbReference>
<name>A0A7N2MYV3_QUELO</name>
<dbReference type="GO" id="GO:0003676">
    <property type="term" value="F:nucleic acid binding"/>
    <property type="evidence" value="ECO:0007669"/>
    <property type="project" value="InterPro"/>
</dbReference>
<dbReference type="PANTHER" id="PTHR46168">
    <property type="entry name" value="ARMADILLO REPEAT ONLY 4"/>
    <property type="match status" value="1"/>
</dbReference>
<evidence type="ECO:0000313" key="2">
    <source>
        <dbReference type="EnsemblPlants" id="QL11p039067:mrna"/>
    </source>
</evidence>
<dbReference type="InterPro" id="IPR011989">
    <property type="entry name" value="ARM-like"/>
</dbReference>
<evidence type="ECO:0000259" key="1">
    <source>
        <dbReference type="Pfam" id="PF13456"/>
    </source>
</evidence>
<dbReference type="EMBL" id="LRBV02000011">
    <property type="status" value="NOT_ANNOTATED_CDS"/>
    <property type="molecule type" value="Genomic_DNA"/>
</dbReference>
<reference evidence="2 3" key="1">
    <citation type="journal article" date="2016" name="G3 (Bethesda)">
        <title>First Draft Assembly and Annotation of the Genome of a California Endemic Oak Quercus lobata Nee (Fagaceae).</title>
        <authorList>
            <person name="Sork V.L."/>
            <person name="Fitz-Gibbon S.T."/>
            <person name="Puiu D."/>
            <person name="Crepeau M."/>
            <person name="Gugger P.F."/>
            <person name="Sherman R."/>
            <person name="Stevens K."/>
            <person name="Langley C.H."/>
            <person name="Pellegrini M."/>
            <person name="Salzberg S.L."/>
        </authorList>
    </citation>
    <scope>NUCLEOTIDE SEQUENCE [LARGE SCALE GENOMIC DNA]</scope>
    <source>
        <strain evidence="2 3">cv. SW786</strain>
    </source>
</reference>
<sequence>MNDFHEANTVLWPTELASNCGWVAPPAAEWTELLAMEQGVLLALELAIPNVIFESGAASVVQAVMHDPGGGETGHLIQEIQKAKSSFSSCSFQHVKRDYNRAAHELAHFAKCNNANYKKPTWKFLFPASNRIGNLARSIRVKEPRIVGPLVRLLYERQPELSMEAAIACPENFLHVDHCKAIIDAGGAKHLVQLDYFGEQKVQISALILLCYLANCNAFT</sequence>
<dbReference type="SUPFAM" id="SSF48371">
    <property type="entry name" value="ARM repeat"/>
    <property type="match status" value="1"/>
</dbReference>
<reference evidence="2" key="2">
    <citation type="submission" date="2021-01" db="UniProtKB">
        <authorList>
            <consortium name="EnsemblPlants"/>
        </authorList>
    </citation>
    <scope>IDENTIFICATION</scope>
</reference>
<dbReference type="AlphaFoldDB" id="A0A7N2MYV3"/>
<dbReference type="Gene3D" id="3.30.420.10">
    <property type="entry name" value="Ribonuclease H-like superfamily/Ribonuclease H"/>
    <property type="match status" value="1"/>
</dbReference>